<protein>
    <submittedName>
        <fullName evidence="2">Uncharacterized protein</fullName>
    </submittedName>
</protein>
<feature type="compositionally biased region" description="Polar residues" evidence="1">
    <location>
        <begin position="482"/>
        <end position="493"/>
    </location>
</feature>
<dbReference type="EMBL" id="JADXDR010000179">
    <property type="protein sequence ID" value="KAI7836664.1"/>
    <property type="molecule type" value="Genomic_DNA"/>
</dbReference>
<dbReference type="Proteomes" id="UP001205105">
    <property type="component" value="Unassembled WGS sequence"/>
</dbReference>
<comment type="caution">
    <text evidence="2">The sequence shown here is derived from an EMBL/GenBank/DDBJ whole genome shotgun (WGS) entry which is preliminary data.</text>
</comment>
<proteinExistence type="predicted"/>
<dbReference type="AlphaFoldDB" id="A0AAD5DI39"/>
<reference evidence="2" key="1">
    <citation type="submission" date="2020-11" db="EMBL/GenBank/DDBJ databases">
        <title>Chlorella ohadii genome sequencing and assembly.</title>
        <authorList>
            <person name="Murik O."/>
            <person name="Treves H."/>
            <person name="Kedem I."/>
            <person name="Shotland Y."/>
            <person name="Kaplan A."/>
        </authorList>
    </citation>
    <scope>NUCLEOTIDE SEQUENCE</scope>
    <source>
        <strain evidence="2">1</strain>
    </source>
</reference>
<accession>A0AAD5DI39</accession>
<evidence type="ECO:0000256" key="1">
    <source>
        <dbReference type="SAM" id="MobiDB-lite"/>
    </source>
</evidence>
<dbReference type="GO" id="GO:0005737">
    <property type="term" value="C:cytoplasm"/>
    <property type="evidence" value="ECO:0007669"/>
    <property type="project" value="TreeGrafter"/>
</dbReference>
<sequence length="609" mass="66815">MGSLTLTMNCQRNTHAALTAAEATRIAERLRVSDIQEFGTPAWYEQHEWLEQLNLQAHLNAQAHADEFVKETLVSLDCITPLVQELLVWRERLLPRLERHLADRLDSVASYQLLYHEAALANLLEVLLFHRDVCEAVEEEALIELCDWCARAVAYLTSDTHAHAAWKERSAAELVALTPLEELRERAAEVRFAAAQCGLTILRYITDHAPYLSLSVLARVVCTNDTAMALLPLLERPPWVRRGKGGALERFSGGAWQPVEAAERHRLGQQDGQVWLLLHNLLADGAARARMDMTEGQCEALLRLRRHFNELLFDQLPVLKDLQRVIDELAFGVNACQPVATPARLIVEQVPQLRTRLLARSPAEWDSLAQRQAAEQFGAAAAALSKERLGRMLRSFELMCGMEEQEGSARQRQKGLPTSVKLDAYRQVKPGVWEWWSTYQLQINQDKPAEPVSSSGSKPNAGAAGGSSVASSGQAGEAAAANENQPRQPSSGDSAGVPPAAAKGKRYRLLPLSENLQRALPAQGKLAVLYGGHTCEAALSLPASETRDTSGLAPAVWLTVGSLGGSGLALQLKLKRLDRPSERDKEAGVWFPYVPVGGALAVRDGLLDA</sequence>
<dbReference type="PANTHER" id="PTHR13244">
    <property type="entry name" value="ZINC FINGER MYND DOMAIN CONTAINING PROTEIN 10"/>
    <property type="match status" value="1"/>
</dbReference>
<evidence type="ECO:0000313" key="2">
    <source>
        <dbReference type="EMBL" id="KAI7836664.1"/>
    </source>
</evidence>
<feature type="compositionally biased region" description="Low complexity" evidence="1">
    <location>
        <begin position="466"/>
        <end position="481"/>
    </location>
</feature>
<gene>
    <name evidence="2" type="ORF">COHA_009440</name>
</gene>
<dbReference type="PANTHER" id="PTHR13244:SF7">
    <property type="entry name" value="ZINC FINGER MYND DOMAIN-CONTAINING PROTEIN 10"/>
    <property type="match status" value="1"/>
</dbReference>
<feature type="region of interest" description="Disordered" evidence="1">
    <location>
        <begin position="447"/>
        <end position="500"/>
    </location>
</feature>
<keyword evidence="3" id="KW-1185">Reference proteome</keyword>
<dbReference type="InterPro" id="IPR052298">
    <property type="entry name" value="ZMYND10"/>
</dbReference>
<name>A0AAD5DI39_9CHLO</name>
<evidence type="ECO:0000313" key="3">
    <source>
        <dbReference type="Proteomes" id="UP001205105"/>
    </source>
</evidence>
<organism evidence="2 3">
    <name type="scientific">Chlorella ohadii</name>
    <dbReference type="NCBI Taxonomy" id="2649997"/>
    <lineage>
        <taxon>Eukaryota</taxon>
        <taxon>Viridiplantae</taxon>
        <taxon>Chlorophyta</taxon>
        <taxon>core chlorophytes</taxon>
        <taxon>Trebouxiophyceae</taxon>
        <taxon>Chlorellales</taxon>
        <taxon>Chlorellaceae</taxon>
        <taxon>Chlorella clade</taxon>
        <taxon>Chlorella</taxon>
    </lineage>
</organism>